<accession>A0A1J1JHW9</accession>
<dbReference type="NCBIfam" id="NF033573">
    <property type="entry name" value="transpos_IS200"/>
    <property type="match status" value="1"/>
</dbReference>
<protein>
    <submittedName>
        <fullName evidence="3">Transposase</fullName>
    </submittedName>
</protein>
<evidence type="ECO:0000259" key="1">
    <source>
        <dbReference type="SMART" id="SM01321"/>
    </source>
</evidence>
<evidence type="ECO:0000313" key="2">
    <source>
        <dbReference type="EMBL" id="CAD5931752.1"/>
    </source>
</evidence>
<dbReference type="Pfam" id="PF01797">
    <property type="entry name" value="Y1_Tnp"/>
    <property type="match status" value="1"/>
</dbReference>
<feature type="domain" description="Transposase IS200-like" evidence="1">
    <location>
        <begin position="5"/>
        <end position="119"/>
    </location>
</feature>
<dbReference type="GeneID" id="77286786"/>
<sequence length="149" mass="17053">MRENFTQIYLHYVWATWDRLPLITPDIQQEIYAVIIGECKKLECTVIAVGGIEDHVHLLIGFPTTLAVAEIIKQIKGSSSHFVTHQLKPGDFFKWQGSYGAFTVSHDAIDSVANYIRNQAVHHRQQSMISEWELISKTTPSPRRRTSFV</sequence>
<dbReference type="InterPro" id="IPR036515">
    <property type="entry name" value="Transposase_17_sf"/>
</dbReference>
<dbReference type="Proteomes" id="UP001153761">
    <property type="component" value="Chromosome"/>
</dbReference>
<dbReference type="SUPFAM" id="SSF143422">
    <property type="entry name" value="Transposase IS200-like"/>
    <property type="match status" value="1"/>
</dbReference>
<dbReference type="Gene3D" id="3.30.70.1290">
    <property type="entry name" value="Transposase IS200-like"/>
    <property type="match status" value="1"/>
</dbReference>
<dbReference type="SMART" id="SM01321">
    <property type="entry name" value="Y1_Tnp"/>
    <property type="match status" value="1"/>
</dbReference>
<dbReference type="InterPro" id="IPR002686">
    <property type="entry name" value="Transposase_17"/>
</dbReference>
<gene>
    <name evidence="2" type="ORF">PANO66_01399</name>
    <name evidence="3" type="ORF">PLAM_2743</name>
</gene>
<dbReference type="PANTHER" id="PTHR33360">
    <property type="entry name" value="TRANSPOSASE FOR INSERTION SEQUENCE ELEMENT IS200"/>
    <property type="match status" value="1"/>
</dbReference>
<dbReference type="GO" id="GO:0003677">
    <property type="term" value="F:DNA binding"/>
    <property type="evidence" value="ECO:0007669"/>
    <property type="project" value="InterPro"/>
</dbReference>
<organism evidence="3">
    <name type="scientific">Planktothrix agardhii</name>
    <name type="common">Oscillatoria agardhii</name>
    <dbReference type="NCBI Taxonomy" id="1160"/>
    <lineage>
        <taxon>Bacteria</taxon>
        <taxon>Bacillati</taxon>
        <taxon>Cyanobacteriota</taxon>
        <taxon>Cyanophyceae</taxon>
        <taxon>Oscillatoriophycideae</taxon>
        <taxon>Oscillatoriales</taxon>
        <taxon>Microcoleaceae</taxon>
        <taxon>Planktothrix</taxon>
    </lineage>
</organism>
<dbReference type="GO" id="GO:0006313">
    <property type="term" value="P:DNA transposition"/>
    <property type="evidence" value="ECO:0007669"/>
    <property type="project" value="InterPro"/>
</dbReference>
<dbReference type="EMBL" id="LO018304">
    <property type="protein sequence ID" value="CUM60709.1"/>
    <property type="molecule type" value="Genomic_DNA"/>
</dbReference>
<dbReference type="PANTHER" id="PTHR33360:SF2">
    <property type="entry name" value="TRANSPOSASE FOR INSERTION SEQUENCE ELEMENT IS200"/>
    <property type="match status" value="1"/>
</dbReference>
<dbReference type="EMBL" id="LR882963">
    <property type="protein sequence ID" value="CAD5931752.1"/>
    <property type="molecule type" value="Genomic_DNA"/>
</dbReference>
<reference evidence="3" key="1">
    <citation type="submission" date="2015-09" db="EMBL/GenBank/DDBJ databases">
        <authorList>
            <person name="Jackson K.R."/>
            <person name="Lunt B.L."/>
            <person name="Fisher J.N.B."/>
            <person name="Gardner A.V."/>
            <person name="Bailey M.E."/>
            <person name="Deus L.M."/>
            <person name="Earl A.S."/>
            <person name="Gibby P.D."/>
            <person name="Hartmann K.A."/>
            <person name="Liu J.E."/>
            <person name="Manci A.M."/>
            <person name="Nielsen D.A."/>
            <person name="Solomon M.B."/>
            <person name="Breakwell D.P."/>
            <person name="Burnett S.H."/>
            <person name="Grose J.H."/>
        </authorList>
    </citation>
    <scope>NUCLEOTIDE SEQUENCE</scope>
    <source>
        <strain evidence="3">7805</strain>
    </source>
</reference>
<dbReference type="GO" id="GO:0004803">
    <property type="term" value="F:transposase activity"/>
    <property type="evidence" value="ECO:0007669"/>
    <property type="project" value="InterPro"/>
</dbReference>
<dbReference type="AlphaFoldDB" id="A0A1J1JHW9"/>
<name>A0A1J1JHW9_PLAAG</name>
<proteinExistence type="predicted"/>
<dbReference type="RefSeq" id="WP_026797681.1">
    <property type="nucleotide sequence ID" value="NZ_JBEIHM010000221.1"/>
</dbReference>
<evidence type="ECO:0000313" key="3">
    <source>
        <dbReference type="EMBL" id="CUM60709.1"/>
    </source>
</evidence>
<reference evidence="2" key="2">
    <citation type="submission" date="2020-09" db="EMBL/GenBank/DDBJ databases">
        <authorList>
            <person name="Blom J."/>
        </authorList>
    </citation>
    <scope>NUCLEOTIDE SEQUENCE</scope>
    <source>
        <strain evidence="2">No.66</strain>
    </source>
</reference>